<evidence type="ECO:0000313" key="3">
    <source>
        <dbReference type="Proteomes" id="UP000499080"/>
    </source>
</evidence>
<accession>A0A4Y2PBJ6</accession>
<protein>
    <submittedName>
        <fullName evidence="2">Uncharacterized protein</fullName>
    </submittedName>
</protein>
<dbReference type="EMBL" id="BGPR01011050">
    <property type="protein sequence ID" value="GBN49348.1"/>
    <property type="molecule type" value="Genomic_DNA"/>
</dbReference>
<evidence type="ECO:0000256" key="1">
    <source>
        <dbReference type="SAM" id="MobiDB-lite"/>
    </source>
</evidence>
<keyword evidence="3" id="KW-1185">Reference proteome</keyword>
<organism evidence="2 3">
    <name type="scientific">Araneus ventricosus</name>
    <name type="common">Orbweaver spider</name>
    <name type="synonym">Epeira ventricosa</name>
    <dbReference type="NCBI Taxonomy" id="182803"/>
    <lineage>
        <taxon>Eukaryota</taxon>
        <taxon>Metazoa</taxon>
        <taxon>Ecdysozoa</taxon>
        <taxon>Arthropoda</taxon>
        <taxon>Chelicerata</taxon>
        <taxon>Arachnida</taxon>
        <taxon>Araneae</taxon>
        <taxon>Araneomorphae</taxon>
        <taxon>Entelegynae</taxon>
        <taxon>Araneoidea</taxon>
        <taxon>Araneidae</taxon>
        <taxon>Araneus</taxon>
    </lineage>
</organism>
<name>A0A4Y2PBJ6_ARAVE</name>
<proteinExistence type="predicted"/>
<feature type="region of interest" description="Disordered" evidence="1">
    <location>
        <begin position="39"/>
        <end position="59"/>
    </location>
</feature>
<dbReference type="Proteomes" id="UP000499080">
    <property type="component" value="Unassembled WGS sequence"/>
</dbReference>
<dbReference type="AlphaFoldDB" id="A0A4Y2PBJ6"/>
<feature type="compositionally biased region" description="Basic and acidic residues" evidence="1">
    <location>
        <begin position="47"/>
        <end position="59"/>
    </location>
</feature>
<evidence type="ECO:0000313" key="2">
    <source>
        <dbReference type="EMBL" id="GBN49348.1"/>
    </source>
</evidence>
<comment type="caution">
    <text evidence="2">The sequence shown here is derived from an EMBL/GenBank/DDBJ whole genome shotgun (WGS) entry which is preliminary data.</text>
</comment>
<reference evidence="2 3" key="1">
    <citation type="journal article" date="2019" name="Sci. Rep.">
        <title>Orb-weaving spider Araneus ventricosus genome elucidates the spidroin gene catalogue.</title>
        <authorList>
            <person name="Kono N."/>
            <person name="Nakamura H."/>
            <person name="Ohtoshi R."/>
            <person name="Moran D.A.P."/>
            <person name="Shinohara A."/>
            <person name="Yoshida Y."/>
            <person name="Fujiwara M."/>
            <person name="Mori M."/>
            <person name="Tomita M."/>
            <person name="Arakawa K."/>
        </authorList>
    </citation>
    <scope>NUCLEOTIDE SEQUENCE [LARGE SCALE GENOMIC DNA]</scope>
</reference>
<gene>
    <name evidence="2" type="ORF">AVEN_211521_1</name>
</gene>
<sequence length="88" mass="10160">METKKRRVALETHEERNGLFSTMAEVLGQKNKLIAIDSNGTTCTEGKNGRKTEEQRNKDCHMAQHGLERKTEETEGTKWPIVRPWHNL</sequence>